<dbReference type="OrthoDB" id="230260at2"/>
<evidence type="ECO:0000256" key="5">
    <source>
        <dbReference type="ARBA" id="ARBA00023136"/>
    </source>
</evidence>
<dbReference type="RefSeq" id="WP_071481560.1">
    <property type="nucleotide sequence ID" value="NZ_CP024899.1"/>
</dbReference>
<gene>
    <name evidence="8" type="ORF">BG454_15895</name>
</gene>
<dbReference type="GO" id="GO:0005886">
    <property type="term" value="C:plasma membrane"/>
    <property type="evidence" value="ECO:0007669"/>
    <property type="project" value="UniProtKB-SubCell"/>
</dbReference>
<sequence length="717" mass="77903">MTGPIGEKGTVWQVAPPAGATRETVTLDPARAIRALRRQWIVICAAAFIGGTIALLNGMGTVPRYDATVTILLDQERSELLHQVSALPNAVVTDAAIQSEMEIIRSRALALEVVDALNLHQDEAFLDPPIDASVRILGALRGLAAPLLVGSRQDPAFSQSTEPADLEQLAREAAASILLNQVMVERIDRSFVMRLTFTGFDAHQTAMIARAYGEAYTQFQLAGTTEIAINAGNWIRERLDTMERRNIEAASAVQQFRVENNLLQARGDLLSEQQQSELASALVRAATDTAALRAELESYEALLDATPGEMAAISALYADGDASNPLIALRREYLETRRNLLRVTSQAGADHPQATRLQNALDALSADIALTLEGEVTALRTRYNIAKSRENSLRQELSMVTDTGNGNEAVGQLAQLEAVAQTYAQVYADYLRRHETTMQQQGFPIASVQILSDAEVPRAPSSPRRLRLLISGIMMGGLIGLVLAAMREMRTAPLRTATEVALHSGLPCVGLIPRNADSLGKQKANKVTQRTATRMRQEIDRKVPLAKGRIVGLAALDDGGDVGSVVAALCQAMVARSGFVALVDAGGLSPAAKNMLSHLENVEIGSFEDLEQSFFEKYARRASDEALSDWREQWPYTLIVMPPLTHAVIQDNVSSMLDATVLSIAWNKVTAKLLVEAMRDHRDFRAGLAATVLDSADLRGARRYMDPGEYEARLINA</sequence>
<accession>A0A2K8KCE9</accession>
<dbReference type="EMBL" id="CP024899">
    <property type="protein sequence ID" value="ATX67117.1"/>
    <property type="molecule type" value="Genomic_DNA"/>
</dbReference>
<evidence type="ECO:0000259" key="7">
    <source>
        <dbReference type="Pfam" id="PF02706"/>
    </source>
</evidence>
<protein>
    <recommendedName>
        <fullName evidence="7">Polysaccharide chain length determinant N-terminal domain-containing protein</fullName>
    </recommendedName>
</protein>
<evidence type="ECO:0000313" key="9">
    <source>
        <dbReference type="Proteomes" id="UP000228948"/>
    </source>
</evidence>
<dbReference type="AlphaFoldDB" id="A0A2K8KCE9"/>
<dbReference type="KEGG" id="rbg:BG454_15895"/>
<dbReference type="Pfam" id="PF02706">
    <property type="entry name" value="Wzz"/>
    <property type="match status" value="1"/>
</dbReference>
<evidence type="ECO:0000256" key="2">
    <source>
        <dbReference type="ARBA" id="ARBA00022475"/>
    </source>
</evidence>
<keyword evidence="9" id="KW-1185">Reference proteome</keyword>
<keyword evidence="5 6" id="KW-0472">Membrane</keyword>
<dbReference type="Proteomes" id="UP000228948">
    <property type="component" value="Chromosome"/>
</dbReference>
<proteinExistence type="predicted"/>
<organism evidence="8 9">
    <name type="scientific">Roseinatronobacter bogoriensis subsp. barguzinensis</name>
    <dbReference type="NCBI Taxonomy" id="441209"/>
    <lineage>
        <taxon>Bacteria</taxon>
        <taxon>Pseudomonadati</taxon>
        <taxon>Pseudomonadota</taxon>
        <taxon>Alphaproteobacteria</taxon>
        <taxon>Rhodobacterales</taxon>
        <taxon>Paracoccaceae</taxon>
        <taxon>Roseinatronobacter</taxon>
    </lineage>
</organism>
<evidence type="ECO:0000256" key="3">
    <source>
        <dbReference type="ARBA" id="ARBA00022692"/>
    </source>
</evidence>
<dbReference type="PANTHER" id="PTHR32309">
    <property type="entry name" value="TYROSINE-PROTEIN KINASE"/>
    <property type="match status" value="1"/>
</dbReference>
<dbReference type="GO" id="GO:0004713">
    <property type="term" value="F:protein tyrosine kinase activity"/>
    <property type="evidence" value="ECO:0007669"/>
    <property type="project" value="TreeGrafter"/>
</dbReference>
<keyword evidence="3 6" id="KW-0812">Transmembrane</keyword>
<reference evidence="8 9" key="1">
    <citation type="submission" date="2017-11" db="EMBL/GenBank/DDBJ databases">
        <title>Revised Sequence and Annotation of the Rhodobaca barguzinensis strain alga05 Genome.</title>
        <authorList>
            <person name="Kopejtka K."/>
            <person name="Tomasch J.M."/>
            <person name="Bunk B."/>
            <person name="Koblizek M."/>
        </authorList>
    </citation>
    <scope>NUCLEOTIDE SEQUENCE [LARGE SCALE GENOMIC DNA]</scope>
    <source>
        <strain evidence="9">alga05</strain>
    </source>
</reference>
<feature type="transmembrane region" description="Helical" evidence="6">
    <location>
        <begin position="466"/>
        <end position="486"/>
    </location>
</feature>
<keyword evidence="2" id="KW-1003">Cell membrane</keyword>
<dbReference type="PANTHER" id="PTHR32309:SF13">
    <property type="entry name" value="FERRIC ENTEROBACTIN TRANSPORT PROTEIN FEPE"/>
    <property type="match status" value="1"/>
</dbReference>
<feature type="domain" description="Polysaccharide chain length determinant N-terminal" evidence="7">
    <location>
        <begin position="33"/>
        <end position="116"/>
    </location>
</feature>
<keyword evidence="4 6" id="KW-1133">Transmembrane helix</keyword>
<dbReference type="InterPro" id="IPR003856">
    <property type="entry name" value="LPS_length_determ_N"/>
</dbReference>
<evidence type="ECO:0000313" key="8">
    <source>
        <dbReference type="EMBL" id="ATX67117.1"/>
    </source>
</evidence>
<evidence type="ECO:0000256" key="6">
    <source>
        <dbReference type="SAM" id="Phobius"/>
    </source>
</evidence>
<evidence type="ECO:0000256" key="4">
    <source>
        <dbReference type="ARBA" id="ARBA00022989"/>
    </source>
</evidence>
<feature type="transmembrane region" description="Helical" evidence="6">
    <location>
        <begin position="40"/>
        <end position="60"/>
    </location>
</feature>
<comment type="subcellular location">
    <subcellularLocation>
        <location evidence="1">Cell membrane</location>
        <topology evidence="1">Multi-pass membrane protein</topology>
    </subcellularLocation>
</comment>
<dbReference type="STRING" id="441209.GCA_001870665_02961"/>
<evidence type="ECO:0000256" key="1">
    <source>
        <dbReference type="ARBA" id="ARBA00004651"/>
    </source>
</evidence>
<dbReference type="InterPro" id="IPR050445">
    <property type="entry name" value="Bact_polysacc_biosynth/exp"/>
</dbReference>
<name>A0A2K8KCE9_9RHOB</name>